<protein>
    <recommendedName>
        <fullName evidence="3">Glycosyl hydrolase family 13 catalytic domain-containing protein</fullName>
    </recommendedName>
</protein>
<dbReference type="RefSeq" id="WP_200250605.1">
    <property type="nucleotide sequence ID" value="NZ_NRRY01000074.1"/>
</dbReference>
<dbReference type="Proteomes" id="UP001138768">
    <property type="component" value="Unassembled WGS sequence"/>
</dbReference>
<organism evidence="4 5">
    <name type="scientific">Lamprobacter modestohalophilus</name>
    <dbReference type="NCBI Taxonomy" id="1064514"/>
    <lineage>
        <taxon>Bacteria</taxon>
        <taxon>Pseudomonadati</taxon>
        <taxon>Pseudomonadota</taxon>
        <taxon>Gammaproteobacteria</taxon>
        <taxon>Chromatiales</taxon>
        <taxon>Chromatiaceae</taxon>
        <taxon>Lamprobacter</taxon>
    </lineage>
</organism>
<dbReference type="CDD" id="cd11325">
    <property type="entry name" value="AmyAc_GTHase"/>
    <property type="match status" value="1"/>
</dbReference>
<dbReference type="Gene3D" id="1.10.10.760">
    <property type="entry name" value="E-set domains of sugar-utilizing enzymes"/>
    <property type="match status" value="1"/>
</dbReference>
<evidence type="ECO:0000313" key="4">
    <source>
        <dbReference type="EMBL" id="MBK1621436.1"/>
    </source>
</evidence>
<dbReference type="Pfam" id="PF00128">
    <property type="entry name" value="Alpha-amylase"/>
    <property type="match status" value="1"/>
</dbReference>
<evidence type="ECO:0000259" key="3">
    <source>
        <dbReference type="SMART" id="SM00642"/>
    </source>
</evidence>
<dbReference type="InterPro" id="IPR044901">
    <property type="entry name" value="Trehalose_TreZ_E-set_sf"/>
</dbReference>
<dbReference type="InterPro" id="IPR004193">
    <property type="entry name" value="Glyco_hydro_13_N"/>
</dbReference>
<dbReference type="Gene3D" id="3.20.20.80">
    <property type="entry name" value="Glycosidases"/>
    <property type="match status" value="1"/>
</dbReference>
<name>A0A9X1B716_9GAMM</name>
<dbReference type="PANTHER" id="PTHR43651:SF11">
    <property type="entry name" value="MALTO-OLIGOSYLTREHALOSE TREHALOHYDROLASE"/>
    <property type="match status" value="1"/>
</dbReference>
<evidence type="ECO:0000256" key="2">
    <source>
        <dbReference type="SAM" id="MobiDB-lite"/>
    </source>
</evidence>
<feature type="compositionally biased region" description="Low complexity" evidence="2">
    <location>
        <begin position="355"/>
        <end position="373"/>
    </location>
</feature>
<dbReference type="GO" id="GO:0005975">
    <property type="term" value="P:carbohydrate metabolic process"/>
    <property type="evidence" value="ECO:0007669"/>
    <property type="project" value="InterPro"/>
</dbReference>
<dbReference type="GO" id="GO:0004553">
    <property type="term" value="F:hydrolase activity, hydrolyzing O-glycosyl compounds"/>
    <property type="evidence" value="ECO:0007669"/>
    <property type="project" value="InterPro"/>
</dbReference>
<gene>
    <name evidence="4" type="ORF">CKO42_24090</name>
</gene>
<feature type="region of interest" description="Disordered" evidence="2">
    <location>
        <begin position="346"/>
        <end position="378"/>
    </location>
</feature>
<dbReference type="SMART" id="SM00642">
    <property type="entry name" value="Aamy"/>
    <property type="match status" value="1"/>
</dbReference>
<dbReference type="PANTHER" id="PTHR43651">
    <property type="entry name" value="1,4-ALPHA-GLUCAN-BRANCHING ENZYME"/>
    <property type="match status" value="1"/>
</dbReference>
<dbReference type="Pfam" id="PF02922">
    <property type="entry name" value="CBM_48"/>
    <property type="match status" value="1"/>
</dbReference>
<proteinExistence type="predicted"/>
<keyword evidence="5" id="KW-1185">Reference proteome</keyword>
<dbReference type="InterPro" id="IPR006047">
    <property type="entry name" value="GH13_cat_dom"/>
</dbReference>
<dbReference type="Gene3D" id="2.60.40.10">
    <property type="entry name" value="Immunoglobulins"/>
    <property type="match status" value="1"/>
</dbReference>
<dbReference type="AlphaFoldDB" id="A0A9X1B716"/>
<accession>A0A9X1B716</accession>
<dbReference type="CDD" id="cd02853">
    <property type="entry name" value="E_set_MTHase_like_N"/>
    <property type="match status" value="1"/>
</dbReference>
<dbReference type="InterPro" id="IPR013783">
    <property type="entry name" value="Ig-like_fold"/>
</dbReference>
<dbReference type="SUPFAM" id="SSF81296">
    <property type="entry name" value="E set domains"/>
    <property type="match status" value="1"/>
</dbReference>
<dbReference type="InterPro" id="IPR014756">
    <property type="entry name" value="Ig_E-set"/>
</dbReference>
<dbReference type="SUPFAM" id="SSF51445">
    <property type="entry name" value="(Trans)glycosidases"/>
    <property type="match status" value="1"/>
</dbReference>
<dbReference type="EMBL" id="NRRY01000074">
    <property type="protein sequence ID" value="MBK1621436.1"/>
    <property type="molecule type" value="Genomic_DNA"/>
</dbReference>
<dbReference type="InterPro" id="IPR017853">
    <property type="entry name" value="GH"/>
</dbReference>
<reference evidence="4 5" key="1">
    <citation type="journal article" date="2020" name="Microorganisms">
        <title>Osmotic Adaptation and Compatible Solute Biosynthesis of Phototrophic Bacteria as Revealed from Genome Analyses.</title>
        <authorList>
            <person name="Imhoff J.F."/>
            <person name="Rahn T."/>
            <person name="Kunzel S."/>
            <person name="Keller A."/>
            <person name="Neulinger S.C."/>
        </authorList>
    </citation>
    <scope>NUCLEOTIDE SEQUENCE [LARGE SCALE GENOMIC DNA]</scope>
    <source>
        <strain evidence="4 5">DSM 25653</strain>
    </source>
</reference>
<keyword evidence="1" id="KW-0119">Carbohydrate metabolism</keyword>
<evidence type="ECO:0000313" key="5">
    <source>
        <dbReference type="Proteomes" id="UP001138768"/>
    </source>
</evidence>
<feature type="domain" description="Glycosyl hydrolase family 13 catalytic" evidence="3">
    <location>
        <begin position="92"/>
        <end position="503"/>
    </location>
</feature>
<evidence type="ECO:0000256" key="1">
    <source>
        <dbReference type="ARBA" id="ARBA00023277"/>
    </source>
</evidence>
<comment type="caution">
    <text evidence="4">The sequence shown here is derived from an EMBL/GenBank/DDBJ whole genome shotgun (WGS) entry which is preliminary data.</text>
</comment>
<sequence length="675" mass="75598">MPFGTEITANGGVNFRLWAPDAQQVELLWSAASVPGQEAQSLRMHRAEDGWHHLELTEARAGDRYRYQIDAGLAVPDPASRFQPGDVHGPSQIVDPRAFDWGAAESAWRGRPWHEAVIYELHVGTFSAGGDYASIESRFDHLLELGVTAIELMPLADFPGRRNWGYDGALLYAPDACYGQPDELKRLIRGAHQRGLMVLLDVVYNHFGPEGNYLHCYAPDFFHPDHHTPWGAAINLDGPQAHWVREFFIQNALYWLEEYRFDGLRLDAVDRILDTSQPDLLDELAQRVQTGPGRARQIHLVLENDRNDARRYARTSTGQPRHFTAQWNDDLHHALHHLLTGETDGPYQDFISDAGSSPGPSSTIQSTSSHGSGLESKARFEDRTTQLIARALTQGFAYQGEPSAFRDGHRRGTPSRHLPPAAMVNFLQNHDQAGNRAFGERLHQLIPTEALDAAFALILLAPSPPLLFMGEEFDADSPFLFFCDFGPELADAVREGRRREFARSYGFTDAASRASIPDPNDPETFTRSRLDWRWRDHPGKAVDPDTGSADLSQQRRFSLCRRLLALRRALIAPLIPLIEQGGDALVFGRGRLSAHWRTSDHRQLRLIANLNGEPVERPSEIEPPCRSGLILDHRPGAEPTTASETSGSTARVPIRESHLAPWSVQWWVSVTVRKS</sequence>